<dbReference type="InterPro" id="IPR011990">
    <property type="entry name" value="TPR-like_helical_dom_sf"/>
</dbReference>
<dbReference type="Gene3D" id="1.25.40.10">
    <property type="entry name" value="Tetratricopeptide repeat domain"/>
    <property type="match status" value="1"/>
</dbReference>
<evidence type="ECO:0000256" key="1">
    <source>
        <dbReference type="SAM" id="Coils"/>
    </source>
</evidence>
<dbReference type="AlphaFoldDB" id="A0A918UE42"/>
<feature type="signal peptide" evidence="2">
    <location>
        <begin position="1"/>
        <end position="35"/>
    </location>
</feature>
<keyword evidence="1" id="KW-0175">Coiled coil</keyword>
<evidence type="ECO:0008006" key="5">
    <source>
        <dbReference type="Google" id="ProtNLM"/>
    </source>
</evidence>
<keyword evidence="4" id="KW-1185">Reference proteome</keyword>
<dbReference type="RefSeq" id="WP_229813694.1">
    <property type="nucleotide sequence ID" value="NZ_BMZA01000001.1"/>
</dbReference>
<comment type="caution">
    <text evidence="3">The sequence shown here is derived from an EMBL/GenBank/DDBJ whole genome shotgun (WGS) entry which is preliminary data.</text>
</comment>
<reference evidence="3" key="1">
    <citation type="journal article" date="2014" name="Int. J. Syst. Evol. Microbiol.">
        <title>Complete genome sequence of Corynebacterium casei LMG S-19264T (=DSM 44701T), isolated from a smear-ripened cheese.</title>
        <authorList>
            <consortium name="US DOE Joint Genome Institute (JGI-PGF)"/>
            <person name="Walter F."/>
            <person name="Albersmeier A."/>
            <person name="Kalinowski J."/>
            <person name="Ruckert C."/>
        </authorList>
    </citation>
    <scope>NUCLEOTIDE SEQUENCE</scope>
    <source>
        <strain evidence="3">KCTC 32255</strain>
    </source>
</reference>
<dbReference type="SUPFAM" id="SSF48452">
    <property type="entry name" value="TPR-like"/>
    <property type="match status" value="1"/>
</dbReference>
<name>A0A918UE42_9SPHN</name>
<dbReference type="Proteomes" id="UP000648075">
    <property type="component" value="Unassembled WGS sequence"/>
</dbReference>
<keyword evidence="2" id="KW-0732">Signal</keyword>
<protein>
    <recommendedName>
        <fullName evidence="5">TolA-binding protein</fullName>
    </recommendedName>
</protein>
<dbReference type="EMBL" id="BMZA01000001">
    <property type="protein sequence ID" value="GGY94709.1"/>
    <property type="molecule type" value="Genomic_DNA"/>
</dbReference>
<sequence length="329" mass="35070">MTFNGRPARRWLTARTPSSGAAIVALTLAAHPALAQGTPEARLDKVESEVRALQRKVFPGPDGKYFEPQVTTGQAAAPATGTPPPATTAVTDLLTRMDSIEAQMRQLTSQVEQNTNRINLIEARMGSQLQAGVAATSPPASTPAATSAVGPGFTPAAAPVPAPVVTPTPKPTASAPAAKPVAPSSARVEAVKAIVKPQTADAGDDEYSYGFRLWEAKFYPEAEQQLKAYLQKYPKHARVSYARNLLGRAYLDEGNASEAAKWFWQNYLADKRGDRASDSLLYLAVSMKQLKDTNRACIALAEFSETYASEAAGRLKGLYDSTRSGLSCS</sequence>
<feature type="chain" id="PRO_5037987525" description="TolA-binding protein" evidence="2">
    <location>
        <begin position="36"/>
        <end position="329"/>
    </location>
</feature>
<reference evidence="3" key="2">
    <citation type="submission" date="2020-09" db="EMBL/GenBank/DDBJ databases">
        <authorList>
            <person name="Sun Q."/>
            <person name="Kim S."/>
        </authorList>
    </citation>
    <scope>NUCLEOTIDE SEQUENCE</scope>
    <source>
        <strain evidence="3">KCTC 32255</strain>
    </source>
</reference>
<evidence type="ECO:0000313" key="3">
    <source>
        <dbReference type="EMBL" id="GGY94709.1"/>
    </source>
</evidence>
<feature type="coiled-coil region" evidence="1">
    <location>
        <begin position="90"/>
        <end position="124"/>
    </location>
</feature>
<organism evidence="3 4">
    <name type="scientific">Novosphingobium colocasiae</name>
    <dbReference type="NCBI Taxonomy" id="1256513"/>
    <lineage>
        <taxon>Bacteria</taxon>
        <taxon>Pseudomonadati</taxon>
        <taxon>Pseudomonadota</taxon>
        <taxon>Alphaproteobacteria</taxon>
        <taxon>Sphingomonadales</taxon>
        <taxon>Sphingomonadaceae</taxon>
        <taxon>Novosphingobium</taxon>
    </lineage>
</organism>
<gene>
    <name evidence="3" type="ORF">GCM10011614_07230</name>
</gene>
<accession>A0A918UE42</accession>
<proteinExistence type="predicted"/>
<evidence type="ECO:0000313" key="4">
    <source>
        <dbReference type="Proteomes" id="UP000648075"/>
    </source>
</evidence>
<evidence type="ECO:0000256" key="2">
    <source>
        <dbReference type="SAM" id="SignalP"/>
    </source>
</evidence>